<protein>
    <submittedName>
        <fullName evidence="6">Major capsid protein</fullName>
    </submittedName>
</protein>
<dbReference type="Pfam" id="PF02305">
    <property type="entry name" value="Phage_F"/>
    <property type="match status" value="1"/>
</dbReference>
<dbReference type="InterPro" id="IPR037002">
    <property type="entry name" value="Microviridae_protein_F_sf"/>
</dbReference>
<evidence type="ECO:0000256" key="4">
    <source>
        <dbReference type="ARBA" id="ARBA00022561"/>
    </source>
</evidence>
<evidence type="ECO:0000256" key="5">
    <source>
        <dbReference type="ARBA" id="ARBA00022844"/>
    </source>
</evidence>
<comment type="similarity">
    <text evidence="2">Belongs to the microviridae F protein family.</text>
</comment>
<evidence type="ECO:0000256" key="2">
    <source>
        <dbReference type="ARBA" id="ARBA00009963"/>
    </source>
</evidence>
<evidence type="ECO:0000256" key="3">
    <source>
        <dbReference type="ARBA" id="ARBA00022431"/>
    </source>
</evidence>
<dbReference type="EMBL" id="OM869693">
    <property type="protein sequence ID" value="UPW41909.1"/>
    <property type="molecule type" value="Genomic_DNA"/>
</dbReference>
<reference evidence="6" key="1">
    <citation type="submission" date="2022-02" db="EMBL/GenBank/DDBJ databases">
        <title>Towards deciphering the DNA virus diversity associated with rodent species in the families Cricetidae and Heteromyidae.</title>
        <authorList>
            <person name="Lund M."/>
            <person name="Larsen B.B."/>
            <person name="Gryseels S."/>
            <person name="Kraberger S."/>
            <person name="Rowsey D.M."/>
            <person name="Steger L."/>
            <person name="Yule K.M."/>
            <person name="Upham N.S."/>
            <person name="Worobey M."/>
            <person name="Van Doorslaer K."/>
            <person name="Varsani A."/>
        </authorList>
    </citation>
    <scope>NUCLEOTIDE SEQUENCE</scope>
    <source>
        <strain evidence="6">NeonRodF1_76</strain>
    </source>
</reference>
<dbReference type="InterPro" id="IPR016184">
    <property type="entry name" value="Capsid/spike_ssDNA_virus"/>
</dbReference>
<dbReference type="GO" id="GO:0039615">
    <property type="term" value="C:T=1 icosahedral viral capsid"/>
    <property type="evidence" value="ECO:0007669"/>
    <property type="project" value="UniProtKB-KW"/>
</dbReference>
<evidence type="ECO:0000313" key="6">
    <source>
        <dbReference type="EMBL" id="UPW41909.1"/>
    </source>
</evidence>
<dbReference type="Gene3D" id="2.60.169.10">
    <property type="entry name" value="Microviridae F protein"/>
    <property type="match status" value="2"/>
</dbReference>
<dbReference type="InterPro" id="IPR003514">
    <property type="entry name" value="Microviridae_protein_F"/>
</dbReference>
<dbReference type="GO" id="GO:0005198">
    <property type="term" value="F:structural molecule activity"/>
    <property type="evidence" value="ECO:0007669"/>
    <property type="project" value="InterPro"/>
</dbReference>
<organism evidence="6">
    <name type="scientific">Dipodfec virus RodF1_76</name>
    <dbReference type="NCBI Taxonomy" id="2929311"/>
    <lineage>
        <taxon>Viruses</taxon>
        <taxon>Monodnaviria</taxon>
        <taxon>Sangervirae</taxon>
        <taxon>Phixviricota</taxon>
        <taxon>Malgrandaviricetes</taxon>
        <taxon>Petitvirales</taxon>
        <taxon>Microviridae</taxon>
    </lineage>
</organism>
<accession>A0A976R7G3</accession>
<name>A0A976R7G3_9VIRU</name>
<comment type="subcellular location">
    <subcellularLocation>
        <location evidence="1">Virion</location>
    </subcellularLocation>
</comment>
<keyword evidence="3" id="KW-1140">T=1 icosahedral capsid protein</keyword>
<keyword evidence="4" id="KW-0167">Capsid protein</keyword>
<keyword evidence="5" id="KW-0946">Virion</keyword>
<evidence type="ECO:0000256" key="1">
    <source>
        <dbReference type="ARBA" id="ARBA00004328"/>
    </source>
</evidence>
<sequence length="577" mass="65485">MKSIFQTVKINKPKSSNFNLSHDVCLSTDFFRITPLMLQKMMPGDRWRMFTELYIRMAPMLAPVMARCKANVYNFFIPLRLLWDEYETFFTGGQSGQEEPEPPQVVVRPDFMKANPQFFGPGSLWDYLGYPVVTPDMTVNKELEIKVNPLPLLAYYKVWQYYFADQNLEQFDFSDLWTWPSGVQEIDDIEPDATTDGSKRAFTEVLKLRNACWQKDYFTSALPWPQRGQDVKLPIYGEAPVVRNPAGWGTDRLVNGPDGSHAPNGPLQNGLDGSFGSSGMIMVQGQAPGGGTSRPYHVSYDPGTNLQVDLEGATQSTINELRRGFALQRFFEQSARVGWRFWEYLQGIWGVNNPDSRLQRPEFLGGGSTPVVIGEVLQTSQTTTGENGSPLGDMAGRGVAAGNRNGFAKFFSEPGYLITLMVVRPRSSYSQGFPKQLQLKDRYDEPNPYFAHLGEQEVKNGELYFDFNAHDVPNEAGENVSDNDKTFGYQSRYSEYKYIPDGYHGDFRTTLKFWHLGRDFKSSPSLNSSFVTGSTDETNRIFAVKTENGERLDHLWCQIHHNIKAKRPLPYYGTPRL</sequence>
<dbReference type="SUPFAM" id="SSF88645">
    <property type="entry name" value="ssDNA viruses"/>
    <property type="match status" value="1"/>
</dbReference>
<proteinExistence type="inferred from homology"/>